<dbReference type="AlphaFoldDB" id="A0A4Y2LCF9"/>
<name>A0A4Y2LCF9_ARAVE</name>
<proteinExistence type="predicted"/>
<sequence length="98" mass="10816">MLDWKSMLLKSFYCLAKQRLSSPIRMSSFSRDPHLNAPTGLVMDLKIAEPWLKDVGFSQKLHRTVDSSCSLGDIYTGANLSIAKPGGHDHKGVASILQ</sequence>
<comment type="caution">
    <text evidence="1">The sequence shown here is derived from an EMBL/GenBank/DDBJ whole genome shotgun (WGS) entry which is preliminary data.</text>
</comment>
<reference evidence="1 2" key="1">
    <citation type="journal article" date="2019" name="Sci. Rep.">
        <title>Orb-weaving spider Araneus ventricosus genome elucidates the spidroin gene catalogue.</title>
        <authorList>
            <person name="Kono N."/>
            <person name="Nakamura H."/>
            <person name="Ohtoshi R."/>
            <person name="Moran D.A.P."/>
            <person name="Shinohara A."/>
            <person name="Yoshida Y."/>
            <person name="Fujiwara M."/>
            <person name="Mori M."/>
            <person name="Tomita M."/>
            <person name="Arakawa K."/>
        </authorList>
    </citation>
    <scope>NUCLEOTIDE SEQUENCE [LARGE SCALE GENOMIC DNA]</scope>
</reference>
<organism evidence="1 2">
    <name type="scientific">Araneus ventricosus</name>
    <name type="common">Orbweaver spider</name>
    <name type="synonym">Epeira ventricosa</name>
    <dbReference type="NCBI Taxonomy" id="182803"/>
    <lineage>
        <taxon>Eukaryota</taxon>
        <taxon>Metazoa</taxon>
        <taxon>Ecdysozoa</taxon>
        <taxon>Arthropoda</taxon>
        <taxon>Chelicerata</taxon>
        <taxon>Arachnida</taxon>
        <taxon>Araneae</taxon>
        <taxon>Araneomorphae</taxon>
        <taxon>Entelegynae</taxon>
        <taxon>Araneoidea</taxon>
        <taxon>Araneidae</taxon>
        <taxon>Araneus</taxon>
    </lineage>
</organism>
<dbReference type="Proteomes" id="UP000499080">
    <property type="component" value="Unassembled WGS sequence"/>
</dbReference>
<keyword evidence="2" id="KW-1185">Reference proteome</keyword>
<evidence type="ECO:0000313" key="1">
    <source>
        <dbReference type="EMBL" id="GBN11583.1"/>
    </source>
</evidence>
<dbReference type="EMBL" id="BGPR01005590">
    <property type="protein sequence ID" value="GBN11583.1"/>
    <property type="molecule type" value="Genomic_DNA"/>
</dbReference>
<gene>
    <name evidence="1" type="ORF">AVEN_178256_1</name>
</gene>
<evidence type="ECO:0000313" key="2">
    <source>
        <dbReference type="Proteomes" id="UP000499080"/>
    </source>
</evidence>
<protein>
    <submittedName>
        <fullName evidence="1">Uncharacterized protein</fullName>
    </submittedName>
</protein>
<accession>A0A4Y2LCF9</accession>